<reference evidence="3" key="1">
    <citation type="journal article" date="2019" name="Int. J. Syst. Evol. Microbiol.">
        <title>The Global Catalogue of Microorganisms (GCM) 10K type strain sequencing project: providing services to taxonomists for standard genome sequencing and annotation.</title>
        <authorList>
            <consortium name="The Broad Institute Genomics Platform"/>
            <consortium name="The Broad Institute Genome Sequencing Center for Infectious Disease"/>
            <person name="Wu L."/>
            <person name="Ma J."/>
        </authorList>
    </citation>
    <scope>NUCLEOTIDE SEQUENCE [LARGE SCALE GENOMIC DNA]</scope>
    <source>
        <strain evidence="3">CCUG 54356</strain>
    </source>
</reference>
<sequence>MTKEKGIVEVKSGNGQLTQGQKKLFDDVKAGREVTPVGENARKAGLTPGEPIRMTSCKLERRC</sequence>
<dbReference type="EMBL" id="JBHTLR010000034">
    <property type="protein sequence ID" value="MFD1218366.1"/>
    <property type="molecule type" value="Genomic_DNA"/>
</dbReference>
<organism evidence="2 3">
    <name type="scientific">Microbulbifer celer</name>
    <dbReference type="NCBI Taxonomy" id="435905"/>
    <lineage>
        <taxon>Bacteria</taxon>
        <taxon>Pseudomonadati</taxon>
        <taxon>Pseudomonadota</taxon>
        <taxon>Gammaproteobacteria</taxon>
        <taxon>Cellvibrionales</taxon>
        <taxon>Microbulbiferaceae</taxon>
        <taxon>Microbulbifer</taxon>
    </lineage>
</organism>
<evidence type="ECO:0000256" key="1">
    <source>
        <dbReference type="SAM" id="MobiDB-lite"/>
    </source>
</evidence>
<protein>
    <submittedName>
        <fullName evidence="2">Uncharacterized protein</fullName>
    </submittedName>
</protein>
<keyword evidence="3" id="KW-1185">Reference proteome</keyword>
<dbReference type="Proteomes" id="UP001597264">
    <property type="component" value="Unassembled WGS sequence"/>
</dbReference>
<accession>A0ABW3UFA9</accession>
<dbReference type="RefSeq" id="WP_230435124.1">
    <property type="nucleotide sequence ID" value="NZ_CP087715.1"/>
</dbReference>
<evidence type="ECO:0000313" key="3">
    <source>
        <dbReference type="Proteomes" id="UP001597264"/>
    </source>
</evidence>
<feature type="region of interest" description="Disordered" evidence="1">
    <location>
        <begin position="1"/>
        <end position="24"/>
    </location>
</feature>
<gene>
    <name evidence="2" type="ORF">ACFQ2X_17325</name>
</gene>
<comment type="caution">
    <text evidence="2">The sequence shown here is derived from an EMBL/GenBank/DDBJ whole genome shotgun (WGS) entry which is preliminary data.</text>
</comment>
<proteinExistence type="predicted"/>
<evidence type="ECO:0000313" key="2">
    <source>
        <dbReference type="EMBL" id="MFD1218366.1"/>
    </source>
</evidence>
<name>A0ABW3UFA9_9GAMM</name>